<feature type="compositionally biased region" description="Polar residues" evidence="1">
    <location>
        <begin position="219"/>
        <end position="229"/>
    </location>
</feature>
<proteinExistence type="predicted"/>
<dbReference type="OrthoDB" id="9977870at2759"/>
<feature type="region of interest" description="Disordered" evidence="1">
    <location>
        <begin position="180"/>
        <end position="255"/>
    </location>
</feature>
<evidence type="ECO:0000313" key="2">
    <source>
        <dbReference type="EMBL" id="RVX69202.1"/>
    </source>
</evidence>
<name>A0A438N0I7_EXOME</name>
<dbReference type="AlphaFoldDB" id="A0A438N0I7"/>
<dbReference type="Proteomes" id="UP000288859">
    <property type="component" value="Unassembled WGS sequence"/>
</dbReference>
<organism evidence="2 3">
    <name type="scientific">Exophiala mesophila</name>
    <name type="common">Black yeast-like fungus</name>
    <dbReference type="NCBI Taxonomy" id="212818"/>
    <lineage>
        <taxon>Eukaryota</taxon>
        <taxon>Fungi</taxon>
        <taxon>Dikarya</taxon>
        <taxon>Ascomycota</taxon>
        <taxon>Pezizomycotina</taxon>
        <taxon>Eurotiomycetes</taxon>
        <taxon>Chaetothyriomycetidae</taxon>
        <taxon>Chaetothyriales</taxon>
        <taxon>Herpotrichiellaceae</taxon>
        <taxon>Exophiala</taxon>
    </lineage>
</organism>
<sequence length="450" mass="50184">MRNHHHRVRFDEESPRSATRSPQETSSPSEGTSPKSAQSPSQQSEPSDILSTTANDGDADSPMWMDQLPDTLELELNDHSMTTHCDMLYNFAAQYFNPLTMARHTIPCLPPLSSVPPSIPPVTSTNPSQLPLPMSELTRMSYTQENSHRITRGAALQSVEARRNNHRTVLERVRDVLPSSARRRRGDWGVSRPPQTRLLWPDEDGPTVDPIGTGRRPQMSLQPTQNPESIQRPVQPYNTIGSTPNPNISSASASQSRLDRHLPNPIYDNMNDTWTRNTNLRGPRFHRRPLPLYEPANGAAAQNIRKETAAERNNQLSQPPTLLHPRVIYPPAPPSLAAPPYNPYVLAPLRSMDPYSNTYQQSVERHASSSRNNHPQNNDPAPAGSRQRNDDGMRGLRWRHPYFAPLSGGERTGDGPPGTPVEDADVDTETEDTHPLSPSSTTLTDLRSRL</sequence>
<dbReference type="VEuPathDB" id="FungiDB:PV10_03263"/>
<evidence type="ECO:0000256" key="1">
    <source>
        <dbReference type="SAM" id="MobiDB-lite"/>
    </source>
</evidence>
<gene>
    <name evidence="2" type="ORF">B0A52_07178</name>
</gene>
<feature type="region of interest" description="Disordered" evidence="1">
    <location>
        <begin position="358"/>
        <end position="450"/>
    </location>
</feature>
<feature type="compositionally biased region" description="Polar residues" evidence="1">
    <location>
        <begin position="369"/>
        <end position="379"/>
    </location>
</feature>
<feature type="compositionally biased region" description="Polar residues" evidence="1">
    <location>
        <begin position="16"/>
        <end position="32"/>
    </location>
</feature>
<dbReference type="EMBL" id="NAJM01000031">
    <property type="protein sequence ID" value="RVX69202.1"/>
    <property type="molecule type" value="Genomic_DNA"/>
</dbReference>
<feature type="compositionally biased region" description="Polar residues" evidence="1">
    <location>
        <begin position="236"/>
        <end position="255"/>
    </location>
</feature>
<comment type="caution">
    <text evidence="2">The sequence shown here is derived from an EMBL/GenBank/DDBJ whole genome shotgun (WGS) entry which is preliminary data.</text>
</comment>
<feature type="compositionally biased region" description="Low complexity" evidence="1">
    <location>
        <begin position="435"/>
        <end position="450"/>
    </location>
</feature>
<feature type="compositionally biased region" description="Low complexity" evidence="1">
    <location>
        <begin position="33"/>
        <end position="47"/>
    </location>
</feature>
<feature type="region of interest" description="Disordered" evidence="1">
    <location>
        <begin position="1"/>
        <end position="65"/>
    </location>
</feature>
<reference evidence="2 3" key="1">
    <citation type="submission" date="2017-03" db="EMBL/GenBank/DDBJ databases">
        <title>Genomes of endolithic fungi from Antarctica.</title>
        <authorList>
            <person name="Coleine C."/>
            <person name="Masonjones S."/>
            <person name="Stajich J.E."/>
        </authorList>
    </citation>
    <scope>NUCLEOTIDE SEQUENCE [LARGE SCALE GENOMIC DNA]</scope>
    <source>
        <strain evidence="2 3">CCFEE 6314</strain>
    </source>
</reference>
<protein>
    <submittedName>
        <fullName evidence="2">Uncharacterized protein</fullName>
    </submittedName>
</protein>
<evidence type="ECO:0000313" key="3">
    <source>
        <dbReference type="Proteomes" id="UP000288859"/>
    </source>
</evidence>
<accession>A0A438N0I7</accession>